<dbReference type="Gene3D" id="1.20.1070.10">
    <property type="entry name" value="Rhodopsin 7-helix transmembrane proteins"/>
    <property type="match status" value="1"/>
</dbReference>
<dbReference type="SUPFAM" id="SSF81321">
    <property type="entry name" value="Family A G protein-coupled receptor-like"/>
    <property type="match status" value="1"/>
</dbReference>
<reference evidence="16" key="1">
    <citation type="submission" date="2023-05" db="EMBL/GenBank/DDBJ databases">
        <authorList>
            <person name="Stuckert A."/>
        </authorList>
    </citation>
    <scope>NUCLEOTIDE SEQUENCE</scope>
</reference>
<name>A0ABN9EZ53_9NEOB</name>
<evidence type="ECO:0000313" key="16">
    <source>
        <dbReference type="EMBL" id="CAI9590053.1"/>
    </source>
</evidence>
<feature type="transmembrane region" description="Helical" evidence="14">
    <location>
        <begin position="238"/>
        <end position="261"/>
    </location>
</feature>
<keyword evidence="6 14" id="KW-1133">Transmembrane helix</keyword>
<evidence type="ECO:0000256" key="12">
    <source>
        <dbReference type="ARBA" id="ARBA00023224"/>
    </source>
</evidence>
<keyword evidence="12 13" id="KW-0807">Transducer</keyword>
<evidence type="ECO:0000256" key="2">
    <source>
        <dbReference type="ARBA" id="ARBA00022475"/>
    </source>
</evidence>
<feature type="transmembrane region" description="Helical" evidence="14">
    <location>
        <begin position="20"/>
        <end position="48"/>
    </location>
</feature>
<dbReference type="PRINTS" id="PR00237">
    <property type="entry name" value="GPCRRHODOPSN"/>
</dbReference>
<dbReference type="PANTHER" id="PTHR24242:SF253">
    <property type="entry name" value="OLFACTORY RECEPTOR-RELATED"/>
    <property type="match status" value="1"/>
</dbReference>
<evidence type="ECO:0000256" key="6">
    <source>
        <dbReference type="ARBA" id="ARBA00022989"/>
    </source>
</evidence>
<keyword evidence="8 14" id="KW-0472">Membrane</keyword>
<gene>
    <name evidence="16" type="ORF">SPARVUS_LOCUS10987447</name>
</gene>
<evidence type="ECO:0000256" key="4">
    <source>
        <dbReference type="ARBA" id="ARBA00022692"/>
    </source>
</evidence>
<evidence type="ECO:0000259" key="15">
    <source>
        <dbReference type="PROSITE" id="PS50262"/>
    </source>
</evidence>
<comment type="subcellular location">
    <subcellularLocation>
        <location evidence="1 14">Cell membrane</location>
        <topology evidence="1 14">Multi-pass membrane protein</topology>
    </subcellularLocation>
</comment>
<comment type="similarity">
    <text evidence="13">Belongs to the G-protein coupled receptor 1 family.</text>
</comment>
<keyword evidence="11" id="KW-0325">Glycoprotein</keyword>
<evidence type="ECO:0000313" key="17">
    <source>
        <dbReference type="Proteomes" id="UP001162483"/>
    </source>
</evidence>
<keyword evidence="4 13" id="KW-0812">Transmembrane</keyword>
<feature type="transmembrane region" description="Helical" evidence="14">
    <location>
        <begin position="140"/>
        <end position="161"/>
    </location>
</feature>
<accession>A0ABN9EZ53</accession>
<dbReference type="PANTHER" id="PTHR24242">
    <property type="entry name" value="G-PROTEIN COUPLED RECEPTOR"/>
    <property type="match status" value="1"/>
</dbReference>
<keyword evidence="9" id="KW-1015">Disulfide bond</keyword>
<keyword evidence="5 14" id="KW-0552">Olfaction</keyword>
<proteinExistence type="inferred from homology"/>
<dbReference type="EMBL" id="CATNWA010016119">
    <property type="protein sequence ID" value="CAI9590053.1"/>
    <property type="molecule type" value="Genomic_DNA"/>
</dbReference>
<keyword evidence="7 13" id="KW-0297">G-protein coupled receptor</keyword>
<dbReference type="InterPro" id="IPR017452">
    <property type="entry name" value="GPCR_Rhodpsn_7TM"/>
</dbReference>
<protein>
    <recommendedName>
        <fullName evidence="14">Olfactory receptor</fullName>
    </recommendedName>
</protein>
<keyword evidence="2 14" id="KW-1003">Cell membrane</keyword>
<dbReference type="Pfam" id="PF13853">
    <property type="entry name" value="7tm_4"/>
    <property type="match status" value="1"/>
</dbReference>
<dbReference type="PRINTS" id="PR00245">
    <property type="entry name" value="OLFACTORYR"/>
</dbReference>
<evidence type="ECO:0000256" key="10">
    <source>
        <dbReference type="ARBA" id="ARBA00023170"/>
    </source>
</evidence>
<evidence type="ECO:0000256" key="7">
    <source>
        <dbReference type="ARBA" id="ARBA00023040"/>
    </source>
</evidence>
<comment type="caution">
    <text evidence="16">The sequence shown here is derived from an EMBL/GenBank/DDBJ whole genome shotgun (WGS) entry which is preliminary data.</text>
</comment>
<evidence type="ECO:0000256" key="13">
    <source>
        <dbReference type="RuleBase" id="RU000688"/>
    </source>
</evidence>
<dbReference type="InterPro" id="IPR000725">
    <property type="entry name" value="Olfact_rcpt"/>
</dbReference>
<evidence type="ECO:0000256" key="14">
    <source>
        <dbReference type="RuleBase" id="RU363047"/>
    </source>
</evidence>
<feature type="domain" description="G-protein coupled receptors family 1 profile" evidence="15">
    <location>
        <begin position="41"/>
        <end position="290"/>
    </location>
</feature>
<dbReference type="InterPro" id="IPR000276">
    <property type="entry name" value="GPCR_Rhodpsn"/>
</dbReference>
<evidence type="ECO:0000256" key="1">
    <source>
        <dbReference type="ARBA" id="ARBA00004651"/>
    </source>
</evidence>
<feature type="transmembrane region" description="Helical" evidence="14">
    <location>
        <begin position="98"/>
        <end position="120"/>
    </location>
</feature>
<evidence type="ECO:0000256" key="3">
    <source>
        <dbReference type="ARBA" id="ARBA00022606"/>
    </source>
</evidence>
<sequence length="314" mass="35780">MNEQNVTRITAIRLLGFQTGWSISCLIFFLLLLIYCVLLCGNLLIITLVSYSKALHSPMYFFLSQLAVTDILLATDILPNTLHALLVKEFIMSFSGCITQFYFFVVAEAGEYFLLTAMSYDRYLAICRPLHYTSIMNQHFCWIMVSICWILSMLLVLIYTITITNLQFCGPNVIDHYFFDLGPILQLSCSETTTLQIAFKLMIAIVVVIPFCIVIVSYIYIIVTIFEIPSINGRKRTFSTCSSHLTVVSIYYGTLFGVYIVPNRGQSRNMAKFLSLLYTIVTPMVNPIIYSLRNNDFKKAIGKLMNLSFTLAQQ</sequence>
<keyword evidence="17" id="KW-1185">Reference proteome</keyword>
<dbReference type="InterPro" id="IPR050939">
    <property type="entry name" value="Olfactory_GPCR1"/>
</dbReference>
<dbReference type="PROSITE" id="PS50262">
    <property type="entry name" value="G_PROTEIN_RECEP_F1_2"/>
    <property type="match status" value="1"/>
</dbReference>
<evidence type="ECO:0000256" key="9">
    <source>
        <dbReference type="ARBA" id="ARBA00023157"/>
    </source>
</evidence>
<feature type="transmembrane region" description="Helical" evidence="14">
    <location>
        <begin position="273"/>
        <end position="292"/>
    </location>
</feature>
<evidence type="ECO:0000256" key="11">
    <source>
        <dbReference type="ARBA" id="ARBA00023180"/>
    </source>
</evidence>
<keyword evidence="3 14" id="KW-0716">Sensory transduction</keyword>
<dbReference type="Proteomes" id="UP001162483">
    <property type="component" value="Unassembled WGS sequence"/>
</dbReference>
<organism evidence="16 17">
    <name type="scientific">Staurois parvus</name>
    <dbReference type="NCBI Taxonomy" id="386267"/>
    <lineage>
        <taxon>Eukaryota</taxon>
        <taxon>Metazoa</taxon>
        <taxon>Chordata</taxon>
        <taxon>Craniata</taxon>
        <taxon>Vertebrata</taxon>
        <taxon>Euteleostomi</taxon>
        <taxon>Amphibia</taxon>
        <taxon>Batrachia</taxon>
        <taxon>Anura</taxon>
        <taxon>Neobatrachia</taxon>
        <taxon>Ranoidea</taxon>
        <taxon>Ranidae</taxon>
        <taxon>Staurois</taxon>
    </lineage>
</organism>
<evidence type="ECO:0000256" key="8">
    <source>
        <dbReference type="ARBA" id="ARBA00023136"/>
    </source>
</evidence>
<keyword evidence="10 13" id="KW-0675">Receptor</keyword>
<dbReference type="PROSITE" id="PS00237">
    <property type="entry name" value="G_PROTEIN_RECEP_F1_1"/>
    <property type="match status" value="1"/>
</dbReference>
<feature type="transmembrane region" description="Helical" evidence="14">
    <location>
        <begin position="201"/>
        <end position="226"/>
    </location>
</feature>
<evidence type="ECO:0000256" key="5">
    <source>
        <dbReference type="ARBA" id="ARBA00022725"/>
    </source>
</evidence>